<feature type="compositionally biased region" description="Polar residues" evidence="1">
    <location>
        <begin position="218"/>
        <end position="227"/>
    </location>
</feature>
<dbReference type="PROSITE" id="PS00022">
    <property type="entry name" value="EGF_1"/>
    <property type="match status" value="1"/>
</dbReference>
<keyword evidence="2" id="KW-0472">Membrane</keyword>
<evidence type="ECO:0000256" key="2">
    <source>
        <dbReference type="SAM" id="Phobius"/>
    </source>
</evidence>
<keyword evidence="3" id="KW-0732">Signal</keyword>
<feature type="transmembrane region" description="Helical" evidence="2">
    <location>
        <begin position="101"/>
        <end position="126"/>
    </location>
</feature>
<dbReference type="Proteomes" id="UP000035681">
    <property type="component" value="Unplaced"/>
</dbReference>
<protein>
    <submittedName>
        <fullName evidence="7">Adenylate kinase</fullName>
    </submittedName>
    <submittedName>
        <fullName evidence="6">EGF-like domain-containing protein</fullName>
    </submittedName>
</protein>
<feature type="domain" description="EGF-like" evidence="4">
    <location>
        <begin position="73"/>
        <end position="84"/>
    </location>
</feature>
<evidence type="ECO:0000313" key="7">
    <source>
        <dbReference type="WBParaSite" id="TCONS_00005105.p1"/>
    </source>
</evidence>
<feature type="region of interest" description="Disordered" evidence="1">
    <location>
        <begin position="242"/>
        <end position="270"/>
    </location>
</feature>
<proteinExistence type="predicted"/>
<dbReference type="WBParaSite" id="SSTP_0000646000.1">
    <property type="protein sequence ID" value="SSTP_0000646000.1"/>
    <property type="gene ID" value="SSTP_0000646000"/>
</dbReference>
<feature type="signal peptide" evidence="3">
    <location>
        <begin position="1"/>
        <end position="20"/>
    </location>
</feature>
<dbReference type="WBParaSite" id="TCONS_00005105.p1">
    <property type="protein sequence ID" value="TCONS_00005105.p1"/>
    <property type="gene ID" value="XLOC_003435"/>
</dbReference>
<keyword evidence="5" id="KW-1185">Reference proteome</keyword>
<evidence type="ECO:0000256" key="3">
    <source>
        <dbReference type="SAM" id="SignalP"/>
    </source>
</evidence>
<feature type="region of interest" description="Disordered" evidence="1">
    <location>
        <begin position="290"/>
        <end position="309"/>
    </location>
</feature>
<dbReference type="AlphaFoldDB" id="A0A0K0EAD5"/>
<feature type="chain" id="PRO_5005327706" evidence="3">
    <location>
        <begin position="21"/>
        <end position="309"/>
    </location>
</feature>
<organism evidence="6">
    <name type="scientific">Strongyloides stercoralis</name>
    <name type="common">Threadworm</name>
    <dbReference type="NCBI Taxonomy" id="6248"/>
    <lineage>
        <taxon>Eukaryota</taxon>
        <taxon>Metazoa</taxon>
        <taxon>Ecdysozoa</taxon>
        <taxon>Nematoda</taxon>
        <taxon>Chromadorea</taxon>
        <taxon>Rhabditida</taxon>
        <taxon>Tylenchina</taxon>
        <taxon>Panagrolaimomorpha</taxon>
        <taxon>Strongyloidoidea</taxon>
        <taxon>Strongyloididae</taxon>
        <taxon>Strongyloides</taxon>
    </lineage>
</organism>
<keyword evidence="2" id="KW-1133">Transmembrane helix</keyword>
<feature type="region of interest" description="Disordered" evidence="1">
    <location>
        <begin position="206"/>
        <end position="227"/>
    </location>
</feature>
<accession>A0A0K0EAD5</accession>
<keyword evidence="2" id="KW-0812">Transmembrane</keyword>
<reference evidence="6" key="1">
    <citation type="submission" date="2015-08" db="UniProtKB">
        <authorList>
            <consortium name="WormBaseParasite"/>
        </authorList>
    </citation>
    <scope>IDENTIFICATION</scope>
</reference>
<evidence type="ECO:0000313" key="5">
    <source>
        <dbReference type="Proteomes" id="UP000035681"/>
    </source>
</evidence>
<feature type="compositionally biased region" description="Low complexity" evidence="1">
    <location>
        <begin position="242"/>
        <end position="251"/>
    </location>
</feature>
<feature type="compositionally biased region" description="Polar residues" evidence="1">
    <location>
        <begin position="296"/>
        <end position="309"/>
    </location>
</feature>
<evidence type="ECO:0000313" key="6">
    <source>
        <dbReference type="WBParaSite" id="SSTP_0000646000.1"/>
    </source>
</evidence>
<name>A0A0K0EAD5_STRER</name>
<sequence length="309" mass="34992">MNFVYCLSIFILIIASSIESTTIRFIPDPLIHDNSPEVNYNSICKNNKCGNFGECVMTFKPNSNDQSTDKYLCKCKECYGGKYCDINYCKKNKKFFTTTRVVLFIITVVSTIFYMFTLVSFILFYLKYIHGVKNIMKISDEYFVDSLKNSNNLHDKKPIALILRKSFKYNKFNIKSKFSKKSNASKKGCKKIPSVNVKKSEQSSCSSILAPKTKTNDKNASSLQSKTTTVQFSNVNEEINTTSTTTLNSKTSKIDKDSTKGSDNLPPKVLTPYPAKYKMSSIFGKEQLEKLGVIQPSKNDSTKPNNDKK</sequence>
<evidence type="ECO:0000256" key="1">
    <source>
        <dbReference type="SAM" id="MobiDB-lite"/>
    </source>
</evidence>
<evidence type="ECO:0000259" key="4">
    <source>
        <dbReference type="PROSITE" id="PS00022"/>
    </source>
</evidence>
<dbReference type="InterPro" id="IPR000742">
    <property type="entry name" value="EGF"/>
</dbReference>